<organism evidence="2 3">
    <name type="scientific">Verticillium longisporum</name>
    <name type="common">Verticillium dahliae var. longisporum</name>
    <dbReference type="NCBI Taxonomy" id="100787"/>
    <lineage>
        <taxon>Eukaryota</taxon>
        <taxon>Fungi</taxon>
        <taxon>Dikarya</taxon>
        <taxon>Ascomycota</taxon>
        <taxon>Pezizomycotina</taxon>
        <taxon>Sordariomycetes</taxon>
        <taxon>Hypocreomycetidae</taxon>
        <taxon>Glomerellales</taxon>
        <taxon>Plectosphaerellaceae</taxon>
        <taxon>Verticillium</taxon>
    </lineage>
</organism>
<reference evidence="3" key="1">
    <citation type="submission" date="2015-05" db="EMBL/GenBank/DDBJ databases">
        <authorList>
            <person name="Fogelqvist Johan"/>
        </authorList>
    </citation>
    <scope>NUCLEOTIDE SEQUENCE [LARGE SCALE GENOMIC DNA]</scope>
</reference>
<sequence>MPSSSFSTCGLSGFSCCRETVAFSVDVTGCGFGEMGGDVLARVGDLDGGERIAFLLAKDLGFAMARKSSSDESESSLAPSSLSGGGDLRNFFVRGTVSSAASFEGSGMLAFLDGELASELRLDEGEAKLRDCVGVQRSPGQRAQCL</sequence>
<feature type="region of interest" description="Disordered" evidence="1">
    <location>
        <begin position="67"/>
        <end position="87"/>
    </location>
</feature>
<accession>A0A0G4M827</accession>
<proteinExistence type="predicted"/>
<evidence type="ECO:0000313" key="2">
    <source>
        <dbReference type="EMBL" id="CRK30404.1"/>
    </source>
</evidence>
<keyword evidence="3" id="KW-1185">Reference proteome</keyword>
<dbReference type="Proteomes" id="UP000044602">
    <property type="component" value="Unassembled WGS sequence"/>
</dbReference>
<gene>
    <name evidence="2" type="ORF">BN1708_000934</name>
</gene>
<dbReference type="AlphaFoldDB" id="A0A0G4M827"/>
<evidence type="ECO:0000313" key="3">
    <source>
        <dbReference type="Proteomes" id="UP000044602"/>
    </source>
</evidence>
<evidence type="ECO:0000256" key="1">
    <source>
        <dbReference type="SAM" id="MobiDB-lite"/>
    </source>
</evidence>
<dbReference type="EMBL" id="CVQH01021417">
    <property type="protein sequence ID" value="CRK30404.1"/>
    <property type="molecule type" value="Genomic_DNA"/>
</dbReference>
<name>A0A0G4M827_VERLO</name>
<protein>
    <submittedName>
        <fullName evidence="2">Uncharacterized protein</fullName>
    </submittedName>
</protein>